<dbReference type="EMBL" id="BQNB010014184">
    <property type="protein sequence ID" value="GJT25057.1"/>
    <property type="molecule type" value="Genomic_DNA"/>
</dbReference>
<name>A0ABQ5CET3_9ASTR</name>
<reference evidence="1" key="2">
    <citation type="submission" date="2022-01" db="EMBL/GenBank/DDBJ databases">
        <authorList>
            <person name="Yamashiro T."/>
            <person name="Shiraishi A."/>
            <person name="Satake H."/>
            <person name="Nakayama K."/>
        </authorList>
    </citation>
    <scope>NUCLEOTIDE SEQUENCE</scope>
</reference>
<sequence length="195" mass="21296">MLGLWRGLRECLCLLGDIVLDSEYADSCALVLFFRLSPKSRLSLLFTSSAFLSFLLHTQLIRMIGKVVFLVAFTDSSRSTSGCSSAEPWGCLLVFPIVFRYIRPWMALGGRLFVMCSWPMDAAREGGYPEIMLRSESNVQQVCQRMSGMGSLSGKGPRVIVFADASVLPRSVFVRGDATGAALKTLTCVFGISGA</sequence>
<comment type="caution">
    <text evidence="1">The sequence shown here is derived from an EMBL/GenBank/DDBJ whole genome shotgun (WGS) entry which is preliminary data.</text>
</comment>
<keyword evidence="2" id="KW-1185">Reference proteome</keyword>
<organism evidence="1 2">
    <name type="scientific">Tanacetum coccineum</name>
    <dbReference type="NCBI Taxonomy" id="301880"/>
    <lineage>
        <taxon>Eukaryota</taxon>
        <taxon>Viridiplantae</taxon>
        <taxon>Streptophyta</taxon>
        <taxon>Embryophyta</taxon>
        <taxon>Tracheophyta</taxon>
        <taxon>Spermatophyta</taxon>
        <taxon>Magnoliopsida</taxon>
        <taxon>eudicotyledons</taxon>
        <taxon>Gunneridae</taxon>
        <taxon>Pentapetalae</taxon>
        <taxon>asterids</taxon>
        <taxon>campanulids</taxon>
        <taxon>Asterales</taxon>
        <taxon>Asteraceae</taxon>
        <taxon>Asteroideae</taxon>
        <taxon>Anthemideae</taxon>
        <taxon>Anthemidinae</taxon>
        <taxon>Tanacetum</taxon>
    </lineage>
</organism>
<accession>A0ABQ5CET3</accession>
<reference evidence="1" key="1">
    <citation type="journal article" date="2022" name="Int. J. Mol. Sci.">
        <title>Draft Genome of Tanacetum Coccineum: Genomic Comparison of Closely Related Tanacetum-Family Plants.</title>
        <authorList>
            <person name="Yamashiro T."/>
            <person name="Shiraishi A."/>
            <person name="Nakayama K."/>
            <person name="Satake H."/>
        </authorList>
    </citation>
    <scope>NUCLEOTIDE SEQUENCE</scope>
</reference>
<evidence type="ECO:0000313" key="2">
    <source>
        <dbReference type="Proteomes" id="UP001151760"/>
    </source>
</evidence>
<dbReference type="Proteomes" id="UP001151760">
    <property type="component" value="Unassembled WGS sequence"/>
</dbReference>
<proteinExistence type="predicted"/>
<gene>
    <name evidence="1" type="ORF">Tco_0894994</name>
</gene>
<protein>
    <submittedName>
        <fullName evidence="1">Uncharacterized protein</fullName>
    </submittedName>
</protein>
<evidence type="ECO:0000313" key="1">
    <source>
        <dbReference type="EMBL" id="GJT25057.1"/>
    </source>
</evidence>